<proteinExistence type="predicted"/>
<accession>A0ABU6SJL4</accession>
<protein>
    <submittedName>
        <fullName evidence="2">Uncharacterized protein</fullName>
    </submittedName>
</protein>
<name>A0ABU6SJL4_9FABA</name>
<sequence>MAEERASNSSTLTDESTATDKTQPSPGISGIVAMAGTGSGVLPPQSRLLVLGLSGGVFNPRNPPPVTQYHAQGWHFPPSQGGNYGYSNNPQPLFDPFGIGVGGYNPPIFGTFPRPSMNNPPYNGPIYSTTPVIQPMPNPQPSQAAVSIPQAASNGANRPIFPEMSRQMLLETSHANNTVESLVVFRQQIEESHHDLVNMLTQQMATVLTP</sequence>
<feature type="compositionally biased region" description="Polar residues" evidence="1">
    <location>
        <begin position="7"/>
        <end position="26"/>
    </location>
</feature>
<dbReference type="Proteomes" id="UP001341840">
    <property type="component" value="Unassembled WGS sequence"/>
</dbReference>
<comment type="caution">
    <text evidence="2">The sequence shown here is derived from an EMBL/GenBank/DDBJ whole genome shotgun (WGS) entry which is preliminary data.</text>
</comment>
<evidence type="ECO:0000313" key="3">
    <source>
        <dbReference type="Proteomes" id="UP001341840"/>
    </source>
</evidence>
<dbReference type="EMBL" id="JASCZI010060883">
    <property type="protein sequence ID" value="MED6136577.1"/>
    <property type="molecule type" value="Genomic_DNA"/>
</dbReference>
<organism evidence="2 3">
    <name type="scientific">Stylosanthes scabra</name>
    <dbReference type="NCBI Taxonomy" id="79078"/>
    <lineage>
        <taxon>Eukaryota</taxon>
        <taxon>Viridiplantae</taxon>
        <taxon>Streptophyta</taxon>
        <taxon>Embryophyta</taxon>
        <taxon>Tracheophyta</taxon>
        <taxon>Spermatophyta</taxon>
        <taxon>Magnoliopsida</taxon>
        <taxon>eudicotyledons</taxon>
        <taxon>Gunneridae</taxon>
        <taxon>Pentapetalae</taxon>
        <taxon>rosids</taxon>
        <taxon>fabids</taxon>
        <taxon>Fabales</taxon>
        <taxon>Fabaceae</taxon>
        <taxon>Papilionoideae</taxon>
        <taxon>50 kb inversion clade</taxon>
        <taxon>dalbergioids sensu lato</taxon>
        <taxon>Dalbergieae</taxon>
        <taxon>Pterocarpus clade</taxon>
        <taxon>Stylosanthes</taxon>
    </lineage>
</organism>
<feature type="region of interest" description="Disordered" evidence="1">
    <location>
        <begin position="1"/>
        <end position="32"/>
    </location>
</feature>
<reference evidence="2 3" key="1">
    <citation type="journal article" date="2023" name="Plants (Basel)">
        <title>Bridging the Gap: Combining Genomics and Transcriptomics Approaches to Understand Stylosanthes scabra, an Orphan Legume from the Brazilian Caatinga.</title>
        <authorList>
            <person name="Ferreira-Neto J.R.C."/>
            <person name="da Silva M.D."/>
            <person name="Binneck E."/>
            <person name="de Melo N.F."/>
            <person name="da Silva R.H."/>
            <person name="de Melo A.L.T.M."/>
            <person name="Pandolfi V."/>
            <person name="Bustamante F.O."/>
            <person name="Brasileiro-Vidal A.C."/>
            <person name="Benko-Iseppon A.M."/>
        </authorList>
    </citation>
    <scope>NUCLEOTIDE SEQUENCE [LARGE SCALE GENOMIC DNA]</scope>
    <source>
        <tissue evidence="2">Leaves</tissue>
    </source>
</reference>
<gene>
    <name evidence="2" type="ORF">PIB30_057328</name>
</gene>
<evidence type="ECO:0000256" key="1">
    <source>
        <dbReference type="SAM" id="MobiDB-lite"/>
    </source>
</evidence>
<evidence type="ECO:0000313" key="2">
    <source>
        <dbReference type="EMBL" id="MED6136577.1"/>
    </source>
</evidence>
<keyword evidence="3" id="KW-1185">Reference proteome</keyword>